<keyword evidence="1" id="KW-0472">Membrane</keyword>
<comment type="caution">
    <text evidence="2">The sequence shown here is derived from an EMBL/GenBank/DDBJ whole genome shotgun (WGS) entry which is preliminary data.</text>
</comment>
<evidence type="ECO:0000313" key="3">
    <source>
        <dbReference type="Proteomes" id="UP000054815"/>
    </source>
</evidence>
<reference evidence="2 3" key="1">
    <citation type="submission" date="2015-01" db="EMBL/GenBank/DDBJ databases">
        <title>Evolution of Trichinella species and genotypes.</title>
        <authorList>
            <person name="Korhonen P.K."/>
            <person name="Edoardo P."/>
            <person name="Giuseppe L.R."/>
            <person name="Gasser R.B."/>
        </authorList>
    </citation>
    <scope>NUCLEOTIDE SEQUENCE [LARGE SCALE GENOMIC DNA]</scope>
    <source>
        <strain evidence="2">ISS141</strain>
    </source>
</reference>
<evidence type="ECO:0000256" key="1">
    <source>
        <dbReference type="SAM" id="Phobius"/>
    </source>
</evidence>
<keyword evidence="1" id="KW-1133">Transmembrane helix</keyword>
<dbReference type="EMBL" id="JYDU01000131">
    <property type="protein sequence ID" value="KRX91672.1"/>
    <property type="molecule type" value="Genomic_DNA"/>
</dbReference>
<feature type="transmembrane region" description="Helical" evidence="1">
    <location>
        <begin position="39"/>
        <end position="67"/>
    </location>
</feature>
<organism evidence="2 3">
    <name type="scientific">Trichinella pseudospiralis</name>
    <name type="common">Parasitic roundworm</name>
    <dbReference type="NCBI Taxonomy" id="6337"/>
    <lineage>
        <taxon>Eukaryota</taxon>
        <taxon>Metazoa</taxon>
        <taxon>Ecdysozoa</taxon>
        <taxon>Nematoda</taxon>
        <taxon>Enoplea</taxon>
        <taxon>Dorylaimia</taxon>
        <taxon>Trichinellida</taxon>
        <taxon>Trichinellidae</taxon>
        <taxon>Trichinella</taxon>
    </lineage>
</organism>
<proteinExistence type="predicted"/>
<gene>
    <name evidence="2" type="ORF">T4E_8063</name>
</gene>
<accession>A0A0V0XUB0</accession>
<evidence type="ECO:0000313" key="2">
    <source>
        <dbReference type="EMBL" id="KRX91672.1"/>
    </source>
</evidence>
<dbReference type="Proteomes" id="UP000054815">
    <property type="component" value="Unassembled WGS sequence"/>
</dbReference>
<keyword evidence="1" id="KW-0812">Transmembrane</keyword>
<dbReference type="AlphaFoldDB" id="A0A0V0XUB0"/>
<protein>
    <submittedName>
        <fullName evidence="2">Uncharacterized protein</fullName>
    </submittedName>
</protein>
<sequence>MHWLCLASRLEEVIWHRVMSKNEKGKNDPHLVCHWKQQALVVLLLVVVVAAAAVVVVVVVVVVVGIANERLDQWSQLEDELTRSNCEQAKAGLLAYSTPAASKAFSSEWPTFWWSCRKVQPHVVCRHRMQRCSNETRTRLRTKRSRIERNSKLGKNKMLKEKKLKANRVDWPKFFKNS</sequence>
<name>A0A0V0XUB0_TRIPS</name>